<dbReference type="Proteomes" id="UP001500804">
    <property type="component" value="Unassembled WGS sequence"/>
</dbReference>
<keyword evidence="2" id="KW-1185">Reference proteome</keyword>
<dbReference type="InterPro" id="IPR036614">
    <property type="entry name" value="RusA-like_sf"/>
</dbReference>
<dbReference type="EMBL" id="BAABJO010000025">
    <property type="protein sequence ID" value="GAA5132382.1"/>
    <property type="molecule type" value="Genomic_DNA"/>
</dbReference>
<accession>A0ABP9NUC2</accession>
<organism evidence="1 2">
    <name type="scientific">Pseudonocardia adelaidensis</name>
    <dbReference type="NCBI Taxonomy" id="648754"/>
    <lineage>
        <taxon>Bacteria</taxon>
        <taxon>Bacillati</taxon>
        <taxon>Actinomycetota</taxon>
        <taxon>Actinomycetes</taxon>
        <taxon>Pseudonocardiales</taxon>
        <taxon>Pseudonocardiaceae</taxon>
        <taxon>Pseudonocardia</taxon>
    </lineage>
</organism>
<evidence type="ECO:0000313" key="1">
    <source>
        <dbReference type="EMBL" id="GAA5132382.1"/>
    </source>
</evidence>
<dbReference type="SUPFAM" id="SSF103084">
    <property type="entry name" value="Holliday junction resolvase RusA"/>
    <property type="match status" value="1"/>
</dbReference>
<dbReference type="Gene3D" id="3.30.1330.70">
    <property type="entry name" value="Holliday junction resolvase RusA"/>
    <property type="match status" value="1"/>
</dbReference>
<evidence type="ECO:0000313" key="2">
    <source>
        <dbReference type="Proteomes" id="UP001500804"/>
    </source>
</evidence>
<gene>
    <name evidence="1" type="ORF">GCM10023320_56890</name>
</gene>
<comment type="caution">
    <text evidence="1">The sequence shown here is derived from an EMBL/GenBank/DDBJ whole genome shotgun (WGS) entry which is preliminary data.</text>
</comment>
<reference evidence="2" key="1">
    <citation type="journal article" date="2019" name="Int. J. Syst. Evol. Microbiol.">
        <title>The Global Catalogue of Microorganisms (GCM) 10K type strain sequencing project: providing services to taxonomists for standard genome sequencing and annotation.</title>
        <authorList>
            <consortium name="The Broad Institute Genomics Platform"/>
            <consortium name="The Broad Institute Genome Sequencing Center for Infectious Disease"/>
            <person name="Wu L."/>
            <person name="Ma J."/>
        </authorList>
    </citation>
    <scope>NUCLEOTIDE SEQUENCE [LARGE SCALE GENOMIC DNA]</scope>
    <source>
        <strain evidence="2">JCM 18302</strain>
    </source>
</reference>
<sequence length="145" mass="16228">MSDRYELQLPWRTPPLSLNGRMHHMARARLVREVRETAGWLAQAARIPRAERVRVELRYTPRTRCRRDADNLVPTFKALVDGLVDAGVVPDDDDAHVERLMPTITAPGRVAAPLVLVVEALVQFSDVSGQAARIGSSWARRRPSG</sequence>
<dbReference type="RefSeq" id="WP_345608945.1">
    <property type="nucleotide sequence ID" value="NZ_BAABJO010000025.1"/>
</dbReference>
<name>A0ABP9NUC2_9PSEU</name>
<proteinExistence type="predicted"/>
<protein>
    <submittedName>
        <fullName evidence="1">Uncharacterized protein</fullName>
    </submittedName>
</protein>